<protein>
    <submittedName>
        <fullName evidence="2">Uncharacterized protein</fullName>
    </submittedName>
</protein>
<keyword evidence="1" id="KW-0732">Signal</keyword>
<organism evidence="2 3">
    <name type="scientific">Alternaria dauci</name>
    <dbReference type="NCBI Taxonomy" id="48095"/>
    <lineage>
        <taxon>Eukaryota</taxon>
        <taxon>Fungi</taxon>
        <taxon>Dikarya</taxon>
        <taxon>Ascomycota</taxon>
        <taxon>Pezizomycotina</taxon>
        <taxon>Dothideomycetes</taxon>
        <taxon>Pleosporomycetidae</taxon>
        <taxon>Pleosporales</taxon>
        <taxon>Pleosporineae</taxon>
        <taxon>Pleosporaceae</taxon>
        <taxon>Alternaria</taxon>
        <taxon>Alternaria sect. Porri</taxon>
    </lineage>
</organism>
<evidence type="ECO:0000313" key="3">
    <source>
        <dbReference type="Proteomes" id="UP001578633"/>
    </source>
</evidence>
<gene>
    <name evidence="2" type="ORF">ACET3X_004626</name>
</gene>
<reference evidence="2 3" key="1">
    <citation type="submission" date="2024-09" db="EMBL/GenBank/DDBJ databases">
        <title>T2T genomes of carrot and Alternaria dauci and their utility for understanding host-pathogen interaction during carrot leaf blight disease.</title>
        <authorList>
            <person name="Liu W."/>
            <person name="Xu S."/>
            <person name="Ou C."/>
            <person name="Liu X."/>
            <person name="Zhuang F."/>
            <person name="Deng X.W."/>
        </authorList>
    </citation>
    <scope>NUCLEOTIDE SEQUENCE [LARGE SCALE GENOMIC DNA]</scope>
    <source>
        <strain evidence="2 3">A2016</strain>
    </source>
</reference>
<evidence type="ECO:0000256" key="1">
    <source>
        <dbReference type="SAM" id="SignalP"/>
    </source>
</evidence>
<proteinExistence type="predicted"/>
<keyword evidence="3" id="KW-1185">Reference proteome</keyword>
<comment type="caution">
    <text evidence="2">The sequence shown here is derived from an EMBL/GenBank/DDBJ whole genome shotgun (WGS) entry which is preliminary data.</text>
</comment>
<feature type="signal peptide" evidence="1">
    <location>
        <begin position="1"/>
        <end position="16"/>
    </location>
</feature>
<accession>A0ABR3UPQ4</accession>
<evidence type="ECO:0000313" key="2">
    <source>
        <dbReference type="EMBL" id="KAL1798020.1"/>
    </source>
</evidence>
<dbReference type="EMBL" id="JBHGVX010000003">
    <property type="protein sequence ID" value="KAL1798020.1"/>
    <property type="molecule type" value="Genomic_DNA"/>
</dbReference>
<sequence length="97" mass="10289">MKVVVALFGLVALALAQETSSYTGPMFDPDTAPHFGPSGIVYPSVTESAPRVGQLDALDFDAVAVVVAQRYDLAFLDAFLDTLLYVGQDFAHGNTHG</sequence>
<name>A0ABR3UPQ4_9PLEO</name>
<feature type="chain" id="PRO_5046894665" evidence="1">
    <location>
        <begin position="17"/>
        <end position="97"/>
    </location>
</feature>
<dbReference type="Proteomes" id="UP001578633">
    <property type="component" value="Chromosome 3"/>
</dbReference>
<dbReference type="RefSeq" id="XP_069308604.1">
    <property type="nucleotide sequence ID" value="XM_069450851.1"/>
</dbReference>
<dbReference type="GeneID" id="96084948"/>